<feature type="region of interest" description="Disordered" evidence="1">
    <location>
        <begin position="1"/>
        <end position="70"/>
    </location>
</feature>
<reference evidence="3" key="1">
    <citation type="submission" date="2022-11" db="UniProtKB">
        <authorList>
            <consortium name="WormBaseParasite"/>
        </authorList>
    </citation>
    <scope>IDENTIFICATION</scope>
</reference>
<feature type="compositionally biased region" description="Low complexity" evidence="1">
    <location>
        <begin position="11"/>
        <end position="28"/>
    </location>
</feature>
<dbReference type="AlphaFoldDB" id="A0A915NFA8"/>
<dbReference type="WBParaSite" id="scf7180000416191.g145">
    <property type="protein sequence ID" value="scf7180000416191.g145"/>
    <property type="gene ID" value="scf7180000416191.g145"/>
</dbReference>
<proteinExistence type="predicted"/>
<organism evidence="2 3">
    <name type="scientific">Meloidogyne floridensis</name>
    <dbReference type="NCBI Taxonomy" id="298350"/>
    <lineage>
        <taxon>Eukaryota</taxon>
        <taxon>Metazoa</taxon>
        <taxon>Ecdysozoa</taxon>
        <taxon>Nematoda</taxon>
        <taxon>Chromadorea</taxon>
        <taxon>Rhabditida</taxon>
        <taxon>Tylenchina</taxon>
        <taxon>Tylenchomorpha</taxon>
        <taxon>Tylenchoidea</taxon>
        <taxon>Meloidogynidae</taxon>
        <taxon>Meloidogyninae</taxon>
        <taxon>Meloidogyne</taxon>
    </lineage>
</organism>
<keyword evidence="2" id="KW-1185">Reference proteome</keyword>
<accession>A0A915NFA8</accession>
<evidence type="ECO:0000256" key="1">
    <source>
        <dbReference type="SAM" id="MobiDB-lite"/>
    </source>
</evidence>
<dbReference type="Proteomes" id="UP000887560">
    <property type="component" value="Unplaced"/>
</dbReference>
<name>A0A915NFA8_9BILA</name>
<evidence type="ECO:0000313" key="3">
    <source>
        <dbReference type="WBParaSite" id="scf7180000416191.g145"/>
    </source>
</evidence>
<evidence type="ECO:0000313" key="2">
    <source>
        <dbReference type="Proteomes" id="UP000887560"/>
    </source>
</evidence>
<sequence>MTSLNTDQHSSRNGNSRSTRTGVSVVVRPDSTRSVNQPDNHHQPPVDNQHLNHLLGHATGYDPYYNNYQY</sequence>
<protein>
    <submittedName>
        <fullName evidence="3">Uncharacterized protein</fullName>
    </submittedName>
</protein>